<dbReference type="Proteomes" id="UP000595001">
    <property type="component" value="Chromosome"/>
</dbReference>
<feature type="compositionally biased region" description="Low complexity" evidence="1">
    <location>
        <begin position="200"/>
        <end position="211"/>
    </location>
</feature>
<keyword evidence="2" id="KW-1133">Transmembrane helix</keyword>
<feature type="transmembrane region" description="Helical" evidence="2">
    <location>
        <begin position="379"/>
        <end position="400"/>
    </location>
</feature>
<sequence>MSRTFYGVLGVGPDADEEAIRAAYRERVKEHHPDVSSDPDAADRFKRLTAAKETLLDAADRARYDRLGHRAYVDSHADSTLWASDRSPEPTASQSRGSTPGANGTRDATTGSRGAAADRSRTRDATDGSSRSGSTGTWAGRTGTSRRSSSGRSRRRTGERTRSDGARRSRSSRSSSAAASSTGDDGDGSTEETVSDRSRGSGVDPGSSSSVGSGGGETSNVEDTASNGGGRSAGEEPSSGDEERDGDDTQTAGSDATASRTATDRNASGRTEARTAEAGAASETAGRRRRRANGGTATDRTGRTQRSSTGSYATTSFWGVAADSPSVGRSSNPVTRRAFAVCRRLGPWILVHALFLSLAVGTGWYVYAVVLAPAERSVALLFVLIGEVGLAVVLSSLHILSRLYR</sequence>
<dbReference type="SMART" id="SM00271">
    <property type="entry name" value="DnaJ"/>
    <property type="match status" value="1"/>
</dbReference>
<feature type="compositionally biased region" description="Acidic residues" evidence="1">
    <location>
        <begin position="238"/>
        <end position="248"/>
    </location>
</feature>
<feature type="transmembrane region" description="Helical" evidence="2">
    <location>
        <begin position="345"/>
        <end position="367"/>
    </location>
</feature>
<evidence type="ECO:0000313" key="4">
    <source>
        <dbReference type="EMBL" id="QPV63014.1"/>
    </source>
</evidence>
<dbReference type="PRINTS" id="PR00625">
    <property type="entry name" value="JDOMAIN"/>
</dbReference>
<keyword evidence="5" id="KW-1185">Reference proteome</keyword>
<dbReference type="AlphaFoldDB" id="A0A7T3KV71"/>
<dbReference type="KEGG" id="hlt:I7X12_20260"/>
<keyword evidence="2" id="KW-0812">Transmembrane</keyword>
<dbReference type="EMBL" id="CP065856">
    <property type="protein sequence ID" value="QPV63014.1"/>
    <property type="molecule type" value="Genomic_DNA"/>
</dbReference>
<evidence type="ECO:0000256" key="1">
    <source>
        <dbReference type="SAM" id="MobiDB-lite"/>
    </source>
</evidence>
<protein>
    <submittedName>
        <fullName evidence="4">J domain-containing protein</fullName>
    </submittedName>
</protein>
<dbReference type="InterPro" id="IPR001623">
    <property type="entry name" value="DnaJ_domain"/>
</dbReference>
<feature type="compositionally biased region" description="Low complexity" evidence="1">
    <location>
        <begin position="172"/>
        <end position="183"/>
    </location>
</feature>
<dbReference type="SUPFAM" id="SSF46565">
    <property type="entry name" value="Chaperone J-domain"/>
    <property type="match status" value="1"/>
</dbReference>
<dbReference type="RefSeq" id="WP_198061808.1">
    <property type="nucleotide sequence ID" value="NZ_CP065856.1"/>
</dbReference>
<organism evidence="4 5">
    <name type="scientific">Halosimplex litoreum</name>
    <dbReference type="NCBI Taxonomy" id="1198301"/>
    <lineage>
        <taxon>Archaea</taxon>
        <taxon>Methanobacteriati</taxon>
        <taxon>Methanobacteriota</taxon>
        <taxon>Stenosarchaea group</taxon>
        <taxon>Halobacteria</taxon>
        <taxon>Halobacteriales</taxon>
        <taxon>Haloarculaceae</taxon>
        <taxon>Halosimplex</taxon>
    </lineage>
</organism>
<dbReference type="GeneID" id="60590879"/>
<dbReference type="Gene3D" id="1.10.287.110">
    <property type="entry name" value="DnaJ domain"/>
    <property type="match status" value="1"/>
</dbReference>
<evidence type="ECO:0000259" key="3">
    <source>
        <dbReference type="PROSITE" id="PS50076"/>
    </source>
</evidence>
<feature type="compositionally biased region" description="Basic and acidic residues" evidence="1">
    <location>
        <begin position="156"/>
        <end position="167"/>
    </location>
</feature>
<feature type="compositionally biased region" description="Basic and acidic residues" evidence="1">
    <location>
        <begin position="116"/>
        <end position="126"/>
    </location>
</feature>
<reference evidence="4 5" key="1">
    <citation type="submission" date="2020-12" db="EMBL/GenBank/DDBJ databases">
        <title>Halosimplex halophilum sp. nov. and Halosimplex salinum sp. nov., two new members of the genus Halosimplex.</title>
        <authorList>
            <person name="Cui H.L."/>
        </authorList>
    </citation>
    <scope>NUCLEOTIDE SEQUENCE [LARGE SCALE GENOMIC DNA]</scope>
    <source>
        <strain evidence="4 5">YGH94</strain>
    </source>
</reference>
<feature type="compositionally biased region" description="Polar residues" evidence="1">
    <location>
        <begin position="90"/>
        <end position="109"/>
    </location>
</feature>
<proteinExistence type="predicted"/>
<dbReference type="CDD" id="cd06257">
    <property type="entry name" value="DnaJ"/>
    <property type="match status" value="1"/>
</dbReference>
<name>A0A7T3KV71_9EURY</name>
<dbReference type="OrthoDB" id="11397at2157"/>
<gene>
    <name evidence="4" type="ORF">I7X12_20260</name>
</gene>
<feature type="region of interest" description="Disordered" evidence="1">
    <location>
        <begin position="75"/>
        <end position="311"/>
    </location>
</feature>
<accession>A0A7T3KV71</accession>
<feature type="compositionally biased region" description="Low complexity" evidence="1">
    <location>
        <begin position="127"/>
        <end position="151"/>
    </location>
</feature>
<dbReference type="InterPro" id="IPR050817">
    <property type="entry name" value="DjlA_DnaK_co-chaperone"/>
</dbReference>
<evidence type="ECO:0000313" key="5">
    <source>
        <dbReference type="Proteomes" id="UP000595001"/>
    </source>
</evidence>
<dbReference type="PANTHER" id="PTHR24074">
    <property type="entry name" value="CO-CHAPERONE PROTEIN DJLA"/>
    <property type="match status" value="1"/>
</dbReference>
<feature type="compositionally biased region" description="Polar residues" evidence="1">
    <location>
        <begin position="249"/>
        <end position="268"/>
    </location>
</feature>
<dbReference type="InterPro" id="IPR036869">
    <property type="entry name" value="J_dom_sf"/>
</dbReference>
<dbReference type="PROSITE" id="PS50076">
    <property type="entry name" value="DNAJ_2"/>
    <property type="match status" value="1"/>
</dbReference>
<keyword evidence="2" id="KW-0472">Membrane</keyword>
<evidence type="ECO:0000256" key="2">
    <source>
        <dbReference type="SAM" id="Phobius"/>
    </source>
</evidence>
<dbReference type="Pfam" id="PF00226">
    <property type="entry name" value="DnaJ"/>
    <property type="match status" value="1"/>
</dbReference>
<feature type="domain" description="J" evidence="3">
    <location>
        <begin position="4"/>
        <end position="68"/>
    </location>
</feature>